<dbReference type="InterPro" id="IPR015064">
    <property type="entry name" value="Sda"/>
</dbReference>
<reference evidence="1 2" key="1">
    <citation type="submission" date="2021-03" db="EMBL/GenBank/DDBJ databases">
        <title>Whole genome sequence of Metabacillus bambusae BG109.</title>
        <authorList>
            <person name="Jeong J.W."/>
        </authorList>
    </citation>
    <scope>NUCLEOTIDE SEQUENCE [LARGE SCALE GENOMIC DNA]</scope>
    <source>
        <strain evidence="1 2">BG109</strain>
    </source>
</reference>
<evidence type="ECO:0000313" key="2">
    <source>
        <dbReference type="Proteomes" id="UP000663981"/>
    </source>
</evidence>
<dbReference type="SUPFAM" id="SSF100985">
    <property type="entry name" value="Sporulation inhibitor Sda"/>
    <property type="match status" value="1"/>
</dbReference>
<keyword evidence="2" id="KW-1185">Reference proteome</keyword>
<evidence type="ECO:0000313" key="1">
    <source>
        <dbReference type="EMBL" id="MBO1512857.1"/>
    </source>
</evidence>
<dbReference type="GO" id="GO:0004860">
    <property type="term" value="F:protein kinase inhibitor activity"/>
    <property type="evidence" value="ECO:0007669"/>
    <property type="project" value="UniProtKB-KW"/>
</dbReference>
<dbReference type="Proteomes" id="UP000663981">
    <property type="component" value="Unassembled WGS sequence"/>
</dbReference>
<dbReference type="Gene3D" id="1.10.287.1100">
    <property type="entry name" value="Sporulation inhibitor A"/>
    <property type="match status" value="1"/>
</dbReference>
<dbReference type="EMBL" id="JAGDEL010000010">
    <property type="protein sequence ID" value="MBO1512857.1"/>
    <property type="molecule type" value="Genomic_DNA"/>
</dbReference>
<dbReference type="RefSeq" id="WP_207979323.1">
    <property type="nucleotide sequence ID" value="NZ_JAGDEL010000010.1"/>
</dbReference>
<dbReference type="Pfam" id="PF08970">
    <property type="entry name" value="Sda"/>
    <property type="match status" value="1"/>
</dbReference>
<keyword evidence="1" id="KW-0649">Protein kinase inhibitor</keyword>
<organism evidence="1 2">
    <name type="scientific">Metabacillus bambusae</name>
    <dbReference type="NCBI Taxonomy" id="2795218"/>
    <lineage>
        <taxon>Bacteria</taxon>
        <taxon>Bacillati</taxon>
        <taxon>Bacillota</taxon>
        <taxon>Bacilli</taxon>
        <taxon>Bacillales</taxon>
        <taxon>Bacillaceae</taxon>
        <taxon>Metabacillus</taxon>
    </lineage>
</organism>
<name>A0ABS3N3J0_9BACI</name>
<sequence>MRFIKMSDETLIVSFHEAYRLQISSDFIKMLEKEINERGLPLPNVFHKQLKKVD</sequence>
<gene>
    <name evidence="1" type="primary">sda</name>
    <name evidence="1" type="ORF">I7822_14460</name>
</gene>
<comment type="caution">
    <text evidence="1">The sequence shown here is derived from an EMBL/GenBank/DDBJ whole genome shotgun (WGS) entry which is preliminary data.</text>
</comment>
<protein>
    <submittedName>
        <fullName evidence="1">Sporulation histidine kinase inhibitor Sda</fullName>
    </submittedName>
</protein>
<dbReference type="InterPro" id="IPR036916">
    <property type="entry name" value="Sda_sf"/>
</dbReference>
<accession>A0ABS3N3J0</accession>
<proteinExistence type="predicted"/>